<evidence type="ECO:0000313" key="5">
    <source>
        <dbReference type="Proteomes" id="UP000548326"/>
    </source>
</evidence>
<name>A0A1N6UTC4_9SPHI</name>
<reference evidence="4 5" key="1">
    <citation type="submission" date="2020-08" db="EMBL/GenBank/DDBJ databases">
        <title>Genomic Encyclopedia of Type Strains, Phase IV (KMG-V): Genome sequencing to study the core and pangenomes of soil and plant-associated prokaryotes.</title>
        <authorList>
            <person name="Whitman W."/>
        </authorList>
    </citation>
    <scope>NUCLEOTIDE SEQUENCE [LARGE SCALE GENOMIC DNA]</scope>
    <source>
        <strain evidence="2 4">ANJLi2</strain>
        <strain evidence="3 5">MP601</strain>
    </source>
</reference>
<keyword evidence="1" id="KW-0812">Transmembrane</keyword>
<dbReference type="RefSeq" id="WP_139332247.1">
    <property type="nucleotide sequence ID" value="NZ_FTMG01000003.1"/>
</dbReference>
<dbReference type="OrthoDB" id="798934at2"/>
<feature type="transmembrane region" description="Helical" evidence="1">
    <location>
        <begin position="37"/>
        <end position="58"/>
    </location>
</feature>
<dbReference type="EMBL" id="JACHCA010000015">
    <property type="protein sequence ID" value="MBB6130530.1"/>
    <property type="molecule type" value="Genomic_DNA"/>
</dbReference>
<dbReference type="Proteomes" id="UP000541583">
    <property type="component" value="Unassembled WGS sequence"/>
</dbReference>
<sequence>MEEIAIFRIFSSFPLLGLLIPDVSSLFIFPVRQISVTHLYVEGFLLLTVIICTIGIWYHQKQERGTNIQVPAGT</sequence>
<protein>
    <submittedName>
        <fullName evidence="3">Uncharacterized protein</fullName>
    </submittedName>
</protein>
<evidence type="ECO:0000313" key="2">
    <source>
        <dbReference type="EMBL" id="MBB6108936.1"/>
    </source>
</evidence>
<keyword evidence="4" id="KW-1185">Reference proteome</keyword>
<feature type="transmembrane region" description="Helical" evidence="1">
    <location>
        <begin position="12"/>
        <end position="31"/>
    </location>
</feature>
<dbReference type="STRING" id="354630.SAMN05421821_103170"/>
<evidence type="ECO:0000313" key="4">
    <source>
        <dbReference type="Proteomes" id="UP000541583"/>
    </source>
</evidence>
<accession>A0A1N6UTC4</accession>
<organism evidence="3 5">
    <name type="scientific">Mucilaginibacter lappiensis</name>
    <dbReference type="NCBI Taxonomy" id="354630"/>
    <lineage>
        <taxon>Bacteria</taxon>
        <taxon>Pseudomonadati</taxon>
        <taxon>Bacteroidota</taxon>
        <taxon>Sphingobacteriia</taxon>
        <taxon>Sphingobacteriales</taxon>
        <taxon>Sphingobacteriaceae</taxon>
        <taxon>Mucilaginibacter</taxon>
    </lineage>
</organism>
<dbReference type="EMBL" id="JACHCB010000003">
    <property type="protein sequence ID" value="MBB6108936.1"/>
    <property type="molecule type" value="Genomic_DNA"/>
</dbReference>
<gene>
    <name evidence="3" type="ORF">HDF22_004670</name>
    <name evidence="2" type="ORF">HDF23_001679</name>
</gene>
<dbReference type="AlphaFoldDB" id="A0A1N6UTC4"/>
<keyword evidence="1" id="KW-1133">Transmembrane helix</keyword>
<comment type="caution">
    <text evidence="3">The sequence shown here is derived from an EMBL/GenBank/DDBJ whole genome shotgun (WGS) entry which is preliminary data.</text>
</comment>
<keyword evidence="1" id="KW-0472">Membrane</keyword>
<dbReference type="Proteomes" id="UP000548326">
    <property type="component" value="Unassembled WGS sequence"/>
</dbReference>
<proteinExistence type="predicted"/>
<evidence type="ECO:0000256" key="1">
    <source>
        <dbReference type="SAM" id="Phobius"/>
    </source>
</evidence>
<evidence type="ECO:0000313" key="3">
    <source>
        <dbReference type="EMBL" id="MBB6130530.1"/>
    </source>
</evidence>